<reference evidence="5 6" key="1">
    <citation type="submission" date="2019-08" db="EMBL/GenBank/DDBJ databases">
        <title>Whole genome of Aphis craccivora.</title>
        <authorList>
            <person name="Voronova N.V."/>
            <person name="Shulinski R.S."/>
            <person name="Bandarenka Y.V."/>
            <person name="Zhorov D.G."/>
            <person name="Warner D."/>
        </authorList>
    </citation>
    <scope>NUCLEOTIDE SEQUENCE [LARGE SCALE GENOMIC DNA]</scope>
    <source>
        <strain evidence="5">180601</strain>
        <tissue evidence="5">Whole Body</tissue>
    </source>
</reference>
<dbReference type="InterPro" id="IPR043502">
    <property type="entry name" value="DNA/RNA_pol_sf"/>
</dbReference>
<dbReference type="EC" id="2.7.7.49" evidence="1"/>
<keyword evidence="2" id="KW-0511">Multifunctional enzyme</keyword>
<proteinExistence type="predicted"/>
<dbReference type="PANTHER" id="PTHR37984:SF5">
    <property type="entry name" value="PROTEIN NYNRIN-LIKE"/>
    <property type="match status" value="1"/>
</dbReference>
<dbReference type="Proteomes" id="UP000478052">
    <property type="component" value="Unassembled WGS sequence"/>
</dbReference>
<dbReference type="InterPro" id="IPR043472">
    <property type="entry name" value="Macro_dom-like"/>
</dbReference>
<accession>A0A6G0W4E1</accession>
<dbReference type="Gene3D" id="3.30.420.10">
    <property type="entry name" value="Ribonuclease H-like superfamily/Ribonuclease H"/>
    <property type="match status" value="1"/>
</dbReference>
<protein>
    <recommendedName>
        <fullName evidence="1">RNA-directed DNA polymerase</fullName>
        <ecNumber evidence="1">2.7.7.49</ecNumber>
    </recommendedName>
</protein>
<comment type="caution">
    <text evidence="5">The sequence shown here is derived from an EMBL/GenBank/DDBJ whole genome shotgun (WGS) entry which is preliminary data.</text>
</comment>
<dbReference type="PROSITE" id="PS50878">
    <property type="entry name" value="RT_POL"/>
    <property type="match status" value="1"/>
</dbReference>
<dbReference type="GO" id="GO:0042575">
    <property type="term" value="C:DNA polymerase complex"/>
    <property type="evidence" value="ECO:0007669"/>
    <property type="project" value="UniProtKB-ARBA"/>
</dbReference>
<dbReference type="InterPro" id="IPR041577">
    <property type="entry name" value="RT_RNaseH_2"/>
</dbReference>
<dbReference type="SUPFAM" id="SSF52949">
    <property type="entry name" value="Macro domain-like"/>
    <property type="match status" value="1"/>
</dbReference>
<dbReference type="Pfam" id="PF17921">
    <property type="entry name" value="Integrase_H2C2"/>
    <property type="match status" value="1"/>
</dbReference>
<dbReference type="Pfam" id="PF17919">
    <property type="entry name" value="RT_RNaseH_2"/>
    <property type="match status" value="1"/>
</dbReference>
<sequence length="1167" mass="134192">MSQGLAFDIKNIYGDSTNTLSNLNPQIGDVLPTRINNKLIYHLITKEKFYQKPTIDSIKLVLANLKKCMILNKNFNLSIPKLASGLDRCNWTIIKQLIYSEFQNTDIEIIICHIDDSEIINNWKTNEHEKLTQVVRNLNNNGENVIGDDNCGIYAICNALNDGDNKITSISNILELLTLNKLPNYWWADDELASIANHYGFDTYIYDDTTKNGIVYAKENDNRPAIVLYNVSSNTHWIPGTKSTKPSTKIPIKYSYTMNTITIDDIIQKIHNNKTHETAHKKISQVKEGLLIDLSPQTDLLQSKQKSINQLIDQNNNINTHNNSISNTIKNELIYNKINAFNNNTKTIDKEINNIHNNNIVINKETIKDYEGTLINISANLNLIEHKQVTELIKEYLHLFTTDTSKVKPANIEPCQIRMKPNYKDPKFNAPHRISPQQRDELKIQLDKLLDADIIRPIISKFAAPAFLVKKKEKGSYRLVVSYKELNERVETDQYPIPRTTDLLRALEGSQYFTSLDLNSGFFQLPIQFDDQYKLAFTSVLGLMTFTRLPQGFKNSSAIFQRILNESFSPLLYKSLIIYIDDLASYGKNFKQSLENLKNAFIIMDKMNFSLKTNKCFFFNDKIELLGHNISINGITPLNRNIKAITEFKQPKTQKDVRSFIGMCSYYRKHIKDFAKISHPLTELIKGDIKLIKWEEEQKQSFSLLKELLTSEPLLKHFDDDKEVFLTIDASITGLGACLEQPNNNNILHPIGYASRKILNNEKTYSSTTLELLGLVFGITYFREYLWGRQFTVFCDNISLQYYKNLKIPSARIARLTLKLLDFTFDIIYKKGKENRVADALSRNSINIVTDDNDNYEIDKLINLDIKTLQSNDQFCTDIIKAINKTDNETNKNIQRKSRQFAIINDVLYNKHFTPPNTIKHLLVVPIKLTNELLKSYHESPIGGHTGITRTIHKLQNKYYWTTLSKDTTQFIKTCHQCQINKKLPGKPIGQLQPIPISNRPMDRLVFDYLGPLPSSNKKKYVLVAACSNTKYIFTKAVESATAESTVKFLIQIVSQWGSFRQFSSDRGTHFKNKLIEEVTQNLGIKQILSTAYSPETQGFVERVNGVLCSSLKNYINDDNQHRWSYFLPYITLAYNATPQTSTNYSPFFLMHGFEPYFPIDIKLIPE</sequence>
<dbReference type="SUPFAM" id="SSF56672">
    <property type="entry name" value="DNA/RNA polymerases"/>
    <property type="match status" value="1"/>
</dbReference>
<evidence type="ECO:0000313" key="6">
    <source>
        <dbReference type="Proteomes" id="UP000478052"/>
    </source>
</evidence>
<evidence type="ECO:0000256" key="1">
    <source>
        <dbReference type="ARBA" id="ARBA00012493"/>
    </source>
</evidence>
<dbReference type="SUPFAM" id="SSF53098">
    <property type="entry name" value="Ribonuclease H-like"/>
    <property type="match status" value="1"/>
</dbReference>
<dbReference type="InterPro" id="IPR043128">
    <property type="entry name" value="Rev_trsase/Diguanyl_cyclase"/>
</dbReference>
<evidence type="ECO:0000259" key="3">
    <source>
        <dbReference type="PROSITE" id="PS50878"/>
    </source>
</evidence>
<dbReference type="Pfam" id="PF00078">
    <property type="entry name" value="RVT_1"/>
    <property type="match status" value="1"/>
</dbReference>
<evidence type="ECO:0000256" key="2">
    <source>
        <dbReference type="ARBA" id="ARBA00023268"/>
    </source>
</evidence>
<keyword evidence="6" id="KW-1185">Reference proteome</keyword>
<dbReference type="CDD" id="cd09274">
    <property type="entry name" value="RNase_HI_RT_Ty3"/>
    <property type="match status" value="1"/>
</dbReference>
<dbReference type="PROSITE" id="PS50994">
    <property type="entry name" value="INTEGRASE"/>
    <property type="match status" value="1"/>
</dbReference>
<feature type="non-terminal residue" evidence="5">
    <location>
        <position position="1167"/>
    </location>
</feature>
<dbReference type="Gene3D" id="3.30.70.270">
    <property type="match status" value="2"/>
</dbReference>
<dbReference type="Gene3D" id="3.10.10.10">
    <property type="entry name" value="HIV Type 1 Reverse Transcriptase, subunit A, domain 1"/>
    <property type="match status" value="1"/>
</dbReference>
<dbReference type="InterPro" id="IPR001584">
    <property type="entry name" value="Integrase_cat-core"/>
</dbReference>
<dbReference type="InterPro" id="IPR012337">
    <property type="entry name" value="RNaseH-like_sf"/>
</dbReference>
<dbReference type="GO" id="GO:0003676">
    <property type="term" value="F:nucleic acid binding"/>
    <property type="evidence" value="ECO:0007669"/>
    <property type="project" value="InterPro"/>
</dbReference>
<dbReference type="InterPro" id="IPR050951">
    <property type="entry name" value="Retrovirus_Pol_polyprotein"/>
</dbReference>
<dbReference type="FunFam" id="1.10.340.70:FF:000001">
    <property type="entry name" value="Retrovirus-related Pol polyprotein from transposon gypsy-like Protein"/>
    <property type="match status" value="1"/>
</dbReference>
<dbReference type="PANTHER" id="PTHR37984">
    <property type="entry name" value="PROTEIN CBG26694"/>
    <property type="match status" value="1"/>
</dbReference>
<dbReference type="EMBL" id="VUJU01009104">
    <property type="protein sequence ID" value="KAF0722015.1"/>
    <property type="molecule type" value="Genomic_DNA"/>
</dbReference>
<feature type="domain" description="Integrase catalytic" evidence="4">
    <location>
        <begin position="997"/>
        <end position="1167"/>
    </location>
</feature>
<dbReference type="InterPro" id="IPR000477">
    <property type="entry name" value="RT_dom"/>
</dbReference>
<organism evidence="5 6">
    <name type="scientific">Aphis craccivora</name>
    <name type="common">Cowpea aphid</name>
    <dbReference type="NCBI Taxonomy" id="307492"/>
    <lineage>
        <taxon>Eukaryota</taxon>
        <taxon>Metazoa</taxon>
        <taxon>Ecdysozoa</taxon>
        <taxon>Arthropoda</taxon>
        <taxon>Hexapoda</taxon>
        <taxon>Insecta</taxon>
        <taxon>Pterygota</taxon>
        <taxon>Neoptera</taxon>
        <taxon>Paraneoptera</taxon>
        <taxon>Hemiptera</taxon>
        <taxon>Sternorrhyncha</taxon>
        <taxon>Aphidomorpha</taxon>
        <taxon>Aphidoidea</taxon>
        <taxon>Aphididae</taxon>
        <taxon>Aphidini</taxon>
        <taxon>Aphis</taxon>
        <taxon>Aphis</taxon>
    </lineage>
</organism>
<dbReference type="InterPro" id="IPR041588">
    <property type="entry name" value="Integrase_H2C2"/>
</dbReference>
<name>A0A6G0W4E1_APHCR</name>
<dbReference type="CDD" id="cd01647">
    <property type="entry name" value="RT_LTR"/>
    <property type="match status" value="1"/>
</dbReference>
<evidence type="ECO:0000259" key="4">
    <source>
        <dbReference type="PROSITE" id="PS50994"/>
    </source>
</evidence>
<dbReference type="OrthoDB" id="6623710at2759"/>
<dbReference type="GO" id="GO:0003964">
    <property type="term" value="F:RNA-directed DNA polymerase activity"/>
    <property type="evidence" value="ECO:0007669"/>
    <property type="project" value="UniProtKB-EC"/>
</dbReference>
<dbReference type="Pfam" id="PF00665">
    <property type="entry name" value="rve"/>
    <property type="match status" value="1"/>
</dbReference>
<dbReference type="Gene3D" id="1.10.340.70">
    <property type="match status" value="1"/>
</dbReference>
<dbReference type="Gene3D" id="3.40.220.10">
    <property type="entry name" value="Leucine Aminopeptidase, subunit E, domain 1"/>
    <property type="match status" value="1"/>
</dbReference>
<gene>
    <name evidence="5" type="ORF">FWK35_00035665</name>
</gene>
<dbReference type="GO" id="GO:0015074">
    <property type="term" value="P:DNA integration"/>
    <property type="evidence" value="ECO:0007669"/>
    <property type="project" value="InterPro"/>
</dbReference>
<feature type="domain" description="Reverse transcriptase" evidence="3">
    <location>
        <begin position="450"/>
        <end position="630"/>
    </location>
</feature>
<evidence type="ECO:0000313" key="5">
    <source>
        <dbReference type="EMBL" id="KAF0722015.1"/>
    </source>
</evidence>
<dbReference type="InterPro" id="IPR036397">
    <property type="entry name" value="RNaseH_sf"/>
</dbReference>
<dbReference type="FunFam" id="3.30.70.270:FF:000026">
    <property type="entry name" value="Transposon Ty3-G Gag-Pol polyprotein"/>
    <property type="match status" value="1"/>
</dbReference>
<dbReference type="AlphaFoldDB" id="A0A6G0W4E1"/>